<feature type="disulfide bond" evidence="8">
    <location>
        <begin position="114"/>
        <end position="161"/>
    </location>
</feature>
<evidence type="ECO:0000256" key="8">
    <source>
        <dbReference type="PIRSR" id="PIRSR601820-3"/>
    </source>
</evidence>
<feature type="compositionally biased region" description="Basic residues" evidence="9">
    <location>
        <begin position="171"/>
        <end position="181"/>
    </location>
</feature>
<feature type="domain" description="NTR" evidence="10">
    <location>
        <begin position="1"/>
        <end position="110"/>
    </location>
</feature>
<keyword evidence="4" id="KW-0483">Metalloprotease inhibitor</keyword>
<keyword evidence="6 8" id="KW-1015">Disulfide bond</keyword>
<evidence type="ECO:0000259" key="10">
    <source>
        <dbReference type="PROSITE" id="PS50189"/>
    </source>
</evidence>
<evidence type="ECO:0000313" key="11">
    <source>
        <dbReference type="Ensembl" id="ENSCINP00000016537.3"/>
    </source>
</evidence>
<dbReference type="HOGENOM" id="CLU_1408286_0_0_1"/>
<dbReference type="PROSITE" id="PS50189">
    <property type="entry name" value="NTR"/>
    <property type="match status" value="1"/>
</dbReference>
<feature type="disulfide bond" evidence="8">
    <location>
        <begin position="132"/>
        <end position="153"/>
    </location>
</feature>
<dbReference type="GO" id="GO:0031012">
    <property type="term" value="C:extracellular matrix"/>
    <property type="evidence" value="ECO:0000318"/>
    <property type="project" value="GO_Central"/>
</dbReference>
<dbReference type="InterPro" id="IPR027465">
    <property type="entry name" value="TIMP_C"/>
</dbReference>
<protein>
    <recommendedName>
        <fullName evidence="10">NTR domain-containing protein</fullName>
    </recommendedName>
</protein>
<sequence>MVPTPPTREVIIRDESKTGLEHRRYRIKIHKIFKGFKAGTDKEKLYLYSAMDEALCGVKLANRKTYLIIGTVSNGRLTVSLCDRVIPWKTLPRIERRNIKKNMKLATSSCEVGCKVTSCPWEDCLPKSRKECTWTGEMERAYGVGFYRENVMCVADRRGDCNWNVGAIKKQSKKHRRRRHNHQDGRNAHHSLP</sequence>
<evidence type="ECO:0000256" key="1">
    <source>
        <dbReference type="ARBA" id="ARBA00004613"/>
    </source>
</evidence>
<dbReference type="InterPro" id="IPR008993">
    <property type="entry name" value="TIMP-like_OB-fold"/>
</dbReference>
<evidence type="ECO:0000256" key="3">
    <source>
        <dbReference type="ARBA" id="ARBA00022525"/>
    </source>
</evidence>
<keyword evidence="7" id="KW-0481">Metalloenzyme inhibitor</keyword>
<dbReference type="AlphaFoldDB" id="F6Z6J9"/>
<proteinExistence type="inferred from homology"/>
<dbReference type="InterPro" id="IPR001820">
    <property type="entry name" value="TIMP"/>
</dbReference>
<name>F6Z6J9_CIOIN</name>
<dbReference type="Gene3D" id="2.40.50.120">
    <property type="match status" value="1"/>
</dbReference>
<comment type="subcellular location">
    <subcellularLocation>
        <location evidence="1">Secreted</location>
    </subcellularLocation>
</comment>
<dbReference type="OMA" id="LWTDQFL"/>
<dbReference type="Pfam" id="PF00965">
    <property type="entry name" value="TIMP"/>
    <property type="match status" value="1"/>
</dbReference>
<dbReference type="GeneTree" id="ENSGT00940000169308"/>
<dbReference type="Proteomes" id="UP000008144">
    <property type="component" value="Chromosome 5"/>
</dbReference>
<reference evidence="11" key="4">
    <citation type="submission" date="2025-09" db="UniProtKB">
        <authorList>
            <consortium name="Ensembl"/>
        </authorList>
    </citation>
    <scope>IDENTIFICATION</scope>
</reference>
<evidence type="ECO:0000256" key="9">
    <source>
        <dbReference type="SAM" id="MobiDB-lite"/>
    </source>
</evidence>
<dbReference type="GO" id="GO:0051045">
    <property type="term" value="P:negative regulation of membrane protein ectodomain proteolysis"/>
    <property type="evidence" value="ECO:0000318"/>
    <property type="project" value="GO_Central"/>
</dbReference>
<evidence type="ECO:0000256" key="6">
    <source>
        <dbReference type="ARBA" id="ARBA00023157"/>
    </source>
</evidence>
<dbReference type="SUPFAM" id="SSF50242">
    <property type="entry name" value="TIMP-like"/>
    <property type="match status" value="1"/>
</dbReference>
<dbReference type="EMBL" id="EAAA01002187">
    <property type="status" value="NOT_ANNOTATED_CDS"/>
    <property type="molecule type" value="Genomic_DNA"/>
</dbReference>
<organism evidence="11 12">
    <name type="scientific">Ciona intestinalis</name>
    <name type="common">Transparent sea squirt</name>
    <name type="synonym">Ascidia intestinalis</name>
    <dbReference type="NCBI Taxonomy" id="7719"/>
    <lineage>
        <taxon>Eukaryota</taxon>
        <taxon>Metazoa</taxon>
        <taxon>Chordata</taxon>
        <taxon>Tunicata</taxon>
        <taxon>Ascidiacea</taxon>
        <taxon>Phlebobranchia</taxon>
        <taxon>Cionidae</taxon>
        <taxon>Ciona</taxon>
    </lineage>
</organism>
<evidence type="ECO:0000256" key="4">
    <source>
        <dbReference type="ARBA" id="ARBA00022608"/>
    </source>
</evidence>
<keyword evidence="12" id="KW-1185">Reference proteome</keyword>
<dbReference type="GO" id="GO:0005615">
    <property type="term" value="C:extracellular space"/>
    <property type="evidence" value="ECO:0000318"/>
    <property type="project" value="GO_Central"/>
</dbReference>
<reference evidence="12" key="1">
    <citation type="journal article" date="2002" name="Science">
        <title>The draft genome of Ciona intestinalis: insights into chordate and vertebrate origins.</title>
        <authorList>
            <person name="Dehal P."/>
            <person name="Satou Y."/>
            <person name="Campbell R.K."/>
            <person name="Chapman J."/>
            <person name="Degnan B."/>
            <person name="De Tomaso A."/>
            <person name="Davidson B."/>
            <person name="Di Gregorio A."/>
            <person name="Gelpke M."/>
            <person name="Goodstein D.M."/>
            <person name="Harafuji N."/>
            <person name="Hastings K.E."/>
            <person name="Ho I."/>
            <person name="Hotta K."/>
            <person name="Huang W."/>
            <person name="Kawashima T."/>
            <person name="Lemaire P."/>
            <person name="Martinez D."/>
            <person name="Meinertzhagen I.A."/>
            <person name="Necula S."/>
            <person name="Nonaka M."/>
            <person name="Putnam N."/>
            <person name="Rash S."/>
            <person name="Saiga H."/>
            <person name="Satake M."/>
            <person name="Terry A."/>
            <person name="Yamada L."/>
            <person name="Wang H.G."/>
            <person name="Awazu S."/>
            <person name="Azumi K."/>
            <person name="Boore J."/>
            <person name="Branno M."/>
            <person name="Chin-Bow S."/>
            <person name="DeSantis R."/>
            <person name="Doyle S."/>
            <person name="Francino P."/>
            <person name="Keys D.N."/>
            <person name="Haga S."/>
            <person name="Hayashi H."/>
            <person name="Hino K."/>
            <person name="Imai K.S."/>
            <person name="Inaba K."/>
            <person name="Kano S."/>
            <person name="Kobayashi K."/>
            <person name="Kobayashi M."/>
            <person name="Lee B.I."/>
            <person name="Makabe K.W."/>
            <person name="Manohar C."/>
            <person name="Matassi G."/>
            <person name="Medina M."/>
            <person name="Mochizuki Y."/>
            <person name="Mount S."/>
            <person name="Morishita T."/>
            <person name="Miura S."/>
            <person name="Nakayama A."/>
            <person name="Nishizaka S."/>
            <person name="Nomoto H."/>
            <person name="Ohta F."/>
            <person name="Oishi K."/>
            <person name="Rigoutsos I."/>
            <person name="Sano M."/>
            <person name="Sasaki A."/>
            <person name="Sasakura Y."/>
            <person name="Shoguchi E."/>
            <person name="Shin-i T."/>
            <person name="Spagnuolo A."/>
            <person name="Stainier D."/>
            <person name="Suzuki M.M."/>
            <person name="Tassy O."/>
            <person name="Takatori N."/>
            <person name="Tokuoka M."/>
            <person name="Yagi K."/>
            <person name="Yoshizaki F."/>
            <person name="Wada S."/>
            <person name="Zhang C."/>
            <person name="Hyatt P.D."/>
            <person name="Larimer F."/>
            <person name="Detter C."/>
            <person name="Doggett N."/>
            <person name="Glavina T."/>
            <person name="Hawkins T."/>
            <person name="Richardson P."/>
            <person name="Lucas S."/>
            <person name="Kohara Y."/>
            <person name="Levine M."/>
            <person name="Satoh N."/>
            <person name="Rokhsar D.S."/>
        </authorList>
    </citation>
    <scope>NUCLEOTIDE SEQUENCE [LARGE SCALE GENOMIC DNA]</scope>
</reference>
<dbReference type="STRING" id="7719.ENSCINP00000016537"/>
<feature type="region of interest" description="Disordered" evidence="9">
    <location>
        <begin position="171"/>
        <end position="193"/>
    </location>
</feature>
<evidence type="ECO:0000313" key="12">
    <source>
        <dbReference type="Proteomes" id="UP000008144"/>
    </source>
</evidence>
<dbReference type="Gene3D" id="3.90.370.10">
    <property type="entry name" value="Tissue inhibitor of metalloproteinase-1. Chain B, domain 1"/>
    <property type="match status" value="1"/>
</dbReference>
<evidence type="ECO:0000256" key="5">
    <source>
        <dbReference type="ARBA" id="ARBA00022690"/>
    </source>
</evidence>
<accession>F6Z6J9</accession>
<dbReference type="SMART" id="SM00206">
    <property type="entry name" value="NTR"/>
    <property type="match status" value="1"/>
</dbReference>
<dbReference type="Ensembl" id="ENSCINT00000016537.3">
    <property type="protein sequence ID" value="ENSCINP00000016537.3"/>
    <property type="gene ID" value="ENSCING00000008085.3"/>
</dbReference>
<dbReference type="InParanoid" id="F6Z6J9"/>
<reference evidence="11" key="3">
    <citation type="submission" date="2025-08" db="UniProtKB">
        <authorList>
            <consortium name="Ensembl"/>
        </authorList>
    </citation>
    <scope>IDENTIFICATION</scope>
</reference>
<feature type="disulfide bond" evidence="8">
    <location>
        <begin position="119"/>
        <end position="124"/>
    </location>
</feature>
<reference evidence="11" key="2">
    <citation type="journal article" date="2008" name="Genome Biol.">
        <title>Improved genome assembly and evidence-based global gene model set for the chordate Ciona intestinalis: new insight into intron and operon populations.</title>
        <authorList>
            <person name="Satou Y."/>
            <person name="Mineta K."/>
            <person name="Ogasawara M."/>
            <person name="Sasakura Y."/>
            <person name="Shoguchi E."/>
            <person name="Ueno K."/>
            <person name="Yamada L."/>
            <person name="Matsumoto J."/>
            <person name="Wasserscheid J."/>
            <person name="Dewar K."/>
            <person name="Wiley G.B."/>
            <person name="Macmil S.L."/>
            <person name="Roe B.A."/>
            <person name="Zeller R.W."/>
            <person name="Hastings K.E."/>
            <person name="Lemaire P."/>
            <person name="Lindquist E."/>
            <person name="Endo T."/>
            <person name="Hotta K."/>
            <person name="Inaba K."/>
        </authorList>
    </citation>
    <scope>NUCLEOTIDE SEQUENCE [LARGE SCALE GENOMIC DNA]</scope>
    <source>
        <strain evidence="11">wild type</strain>
    </source>
</reference>
<comment type="similarity">
    <text evidence="2">Belongs to the protease inhibitor I35 (TIMP) family.</text>
</comment>
<evidence type="ECO:0000256" key="2">
    <source>
        <dbReference type="ARBA" id="ARBA00011027"/>
    </source>
</evidence>
<dbReference type="PANTHER" id="PTHR11844">
    <property type="entry name" value="METALLOPROTEASE INHIBITOR"/>
    <property type="match status" value="1"/>
</dbReference>
<keyword evidence="5" id="KW-0646">Protease inhibitor</keyword>
<keyword evidence="3" id="KW-0964">Secreted</keyword>
<dbReference type="InterPro" id="IPR001134">
    <property type="entry name" value="Netrin_domain"/>
</dbReference>
<dbReference type="PANTHER" id="PTHR11844:SF25">
    <property type="entry name" value="NTR DOMAIN-CONTAINING PROTEIN"/>
    <property type="match status" value="1"/>
</dbReference>
<evidence type="ECO:0000256" key="7">
    <source>
        <dbReference type="ARBA" id="ARBA00023215"/>
    </source>
</evidence>
<dbReference type="GO" id="GO:0008191">
    <property type="term" value="F:metalloendopeptidase inhibitor activity"/>
    <property type="evidence" value="ECO:0000318"/>
    <property type="project" value="GO_Central"/>
</dbReference>